<evidence type="ECO:0000313" key="2">
    <source>
        <dbReference type="EMBL" id="THW88080.1"/>
    </source>
</evidence>
<evidence type="ECO:0000256" key="1">
    <source>
        <dbReference type="SAM" id="MobiDB-lite"/>
    </source>
</evidence>
<protein>
    <submittedName>
        <fullName evidence="2">Uncharacterized protein</fullName>
    </submittedName>
</protein>
<feature type="region of interest" description="Disordered" evidence="1">
    <location>
        <begin position="256"/>
        <end position="455"/>
    </location>
</feature>
<dbReference type="EMBL" id="QZAR01000110">
    <property type="protein sequence ID" value="THW88080.1"/>
    <property type="molecule type" value="Genomic_DNA"/>
</dbReference>
<name>A0A4S9B5J9_AURPU</name>
<accession>A0A4S9B5J9</accession>
<evidence type="ECO:0000313" key="3">
    <source>
        <dbReference type="Proteomes" id="UP000304928"/>
    </source>
</evidence>
<proteinExistence type="predicted"/>
<gene>
    <name evidence="2" type="ORF">D6D15_06225</name>
</gene>
<feature type="region of interest" description="Disordered" evidence="1">
    <location>
        <begin position="1"/>
        <end position="34"/>
    </location>
</feature>
<dbReference type="Proteomes" id="UP000304928">
    <property type="component" value="Unassembled WGS sequence"/>
</dbReference>
<feature type="region of interest" description="Disordered" evidence="1">
    <location>
        <begin position="84"/>
        <end position="149"/>
    </location>
</feature>
<comment type="caution">
    <text evidence="2">The sequence shown here is derived from an EMBL/GenBank/DDBJ whole genome shotgun (WGS) entry which is preliminary data.</text>
</comment>
<feature type="compositionally biased region" description="Polar residues" evidence="1">
    <location>
        <begin position="412"/>
        <end position="422"/>
    </location>
</feature>
<feature type="compositionally biased region" description="Low complexity" evidence="1">
    <location>
        <begin position="394"/>
        <end position="411"/>
    </location>
</feature>
<dbReference type="AlphaFoldDB" id="A0A4S9B5J9"/>
<feature type="region of interest" description="Disordered" evidence="1">
    <location>
        <begin position="169"/>
        <end position="226"/>
    </location>
</feature>
<sequence>MSTLRRPRSGSATASSATLDDISSRPSIQDYREDGGESFVFPQCWFRTENIQAEWNELQKYASSPSAPTTPRTKRKIHFIEPSDEDIAPRRSNTVPPSFRSSSTTVIIQEPTSSGNLDAGGMQQEDLISFEEPEEDLQKASEEPEEIALQSHEGDKDFYGMEMEMVAFHDDSTPTEELPQVSHDDTDDGEEAKDPVFNFRESKSHSISGASAVPQERPASSRFYRTSSASGLYSKPAYSPIVKAHVAASPIRCNTYTTYFGDDSDEQERATSESTPYLSRSHTASSKSSNSAASPTWDDRMTGSASEKSGPPSDTSSPGGSTRRLSGFKGEFPLEAVRRKLSAMSRMRKDSSKSSKRQSPEPLSSPDEIPAAPPNSLATSSSPLKGRGGHSIRRSLSSTSSPIPTPTMLTSRSEPQSPTLSAHVSPHLKPALKQAGPCKPSGATRVYDRSGPSHRDSLELARHRLGEEWPVVDAQLASTRDSIVLAKTRMDRYPKSHAVLDEQTGQIMVGGLSPIMDASPPDPRAYWTARRELLAKQKEVDWQREIGGHPENDHDCPICEVERPRSKRLASLRAS</sequence>
<reference evidence="2 3" key="1">
    <citation type="submission" date="2018-10" db="EMBL/GenBank/DDBJ databases">
        <title>Fifty Aureobasidium pullulans genomes reveal a recombining polyextremotolerant generalist.</title>
        <authorList>
            <person name="Gostincar C."/>
            <person name="Turk M."/>
            <person name="Zajc J."/>
            <person name="Gunde-Cimerman N."/>
        </authorList>
    </citation>
    <scope>NUCLEOTIDE SEQUENCE [LARGE SCALE GENOMIC DNA]</scope>
    <source>
        <strain evidence="2 3">EXF-10507</strain>
    </source>
</reference>
<feature type="compositionally biased region" description="Low complexity" evidence="1">
    <location>
        <begin position="279"/>
        <end position="294"/>
    </location>
</feature>
<feature type="compositionally biased region" description="Basic and acidic residues" evidence="1">
    <location>
        <begin position="446"/>
        <end position="455"/>
    </location>
</feature>
<organism evidence="2 3">
    <name type="scientific">Aureobasidium pullulans</name>
    <name type="common">Black yeast</name>
    <name type="synonym">Pullularia pullulans</name>
    <dbReference type="NCBI Taxonomy" id="5580"/>
    <lineage>
        <taxon>Eukaryota</taxon>
        <taxon>Fungi</taxon>
        <taxon>Dikarya</taxon>
        <taxon>Ascomycota</taxon>
        <taxon>Pezizomycotina</taxon>
        <taxon>Dothideomycetes</taxon>
        <taxon>Dothideomycetidae</taxon>
        <taxon>Dothideales</taxon>
        <taxon>Saccotheciaceae</taxon>
        <taxon>Aureobasidium</taxon>
    </lineage>
</organism>
<feature type="compositionally biased region" description="Low complexity" evidence="1">
    <location>
        <begin position="309"/>
        <end position="322"/>
    </location>
</feature>
<feature type="compositionally biased region" description="Polar residues" evidence="1">
    <location>
        <begin position="91"/>
        <end position="116"/>
    </location>
</feature>